<dbReference type="AlphaFoldDB" id="A0A9D2API4"/>
<dbReference type="Gene3D" id="2.20.200.10">
    <property type="entry name" value="Outer membrane efflux proteins (OEP)"/>
    <property type="match status" value="1"/>
</dbReference>
<evidence type="ECO:0000313" key="4">
    <source>
        <dbReference type="Proteomes" id="UP000824246"/>
    </source>
</evidence>
<dbReference type="PANTHER" id="PTHR30203">
    <property type="entry name" value="OUTER MEMBRANE CATION EFFLUX PROTEIN"/>
    <property type="match status" value="1"/>
</dbReference>
<sequence length="417" mass="45560">MTNDTTNFGDLPWRELFRDPLLQGLIEEGLANNVDLQTAILRVDQASAQLLSAKLSYLPSLSLSPQISVTGDDGTVIAQSYEVPVSASWEIDLFGNLLNAHRGAKATLLQQEAYKQAVQSSLVASIANSYYTLLMLDRQIEIADETVVIWRDQVRTLTTMQEVGMATSADVAQARASYVSTEATLVDLKRQCRETENALCVLLGKAPQAIERGRLEDQQMPEQVEVGVPALMLSNRPDVMQAEMQLASAYYTTNRARSAFYPKLTLTGSAGWVDGLGQVVTNPAGWILSAVASLTQPIFNRGQLISNLRVSKDEEQIALLNYKQAILEAGKEVSDALYAAETADRMLQLRSQQCDELEKAAKSSEALFRVGDASYLELLTARQSLLSAQLSEVAEAVTRMQSVVTLYNALGGGRTDN</sequence>
<dbReference type="GO" id="GO:0015562">
    <property type="term" value="F:efflux transmembrane transporter activity"/>
    <property type="evidence" value="ECO:0007669"/>
    <property type="project" value="InterPro"/>
</dbReference>
<dbReference type="NCBIfam" id="TIGR01845">
    <property type="entry name" value="outer_NodT"/>
    <property type="match status" value="1"/>
</dbReference>
<gene>
    <name evidence="3" type="ORF">H9982_04940</name>
</gene>
<dbReference type="Pfam" id="PF02321">
    <property type="entry name" value="OEP"/>
    <property type="match status" value="2"/>
</dbReference>
<dbReference type="GO" id="GO:0005886">
    <property type="term" value="C:plasma membrane"/>
    <property type="evidence" value="ECO:0007669"/>
    <property type="project" value="UniProtKB-SubCell"/>
</dbReference>
<name>A0A9D2API4_9BACT</name>
<dbReference type="Proteomes" id="UP000824246">
    <property type="component" value="Unassembled WGS sequence"/>
</dbReference>
<evidence type="ECO:0000256" key="2">
    <source>
        <dbReference type="RuleBase" id="RU362097"/>
    </source>
</evidence>
<organism evidence="3 4">
    <name type="scientific">Candidatus Barnesiella excrementipullorum</name>
    <dbReference type="NCBI Taxonomy" id="2838479"/>
    <lineage>
        <taxon>Bacteria</taxon>
        <taxon>Pseudomonadati</taxon>
        <taxon>Bacteroidota</taxon>
        <taxon>Bacteroidia</taxon>
        <taxon>Bacteroidales</taxon>
        <taxon>Barnesiellaceae</taxon>
        <taxon>Barnesiella</taxon>
    </lineage>
</organism>
<reference evidence="3" key="2">
    <citation type="submission" date="2021-04" db="EMBL/GenBank/DDBJ databases">
        <authorList>
            <person name="Gilroy R."/>
        </authorList>
    </citation>
    <scope>NUCLEOTIDE SEQUENCE</scope>
    <source>
        <strain evidence="3">ChiHjej12B11-16260</strain>
    </source>
</reference>
<dbReference type="EMBL" id="DXFB01000132">
    <property type="protein sequence ID" value="HIX45547.1"/>
    <property type="molecule type" value="Genomic_DNA"/>
</dbReference>
<protein>
    <submittedName>
        <fullName evidence="3">Efflux transporter outer membrane subunit</fullName>
    </submittedName>
</protein>
<evidence type="ECO:0000313" key="3">
    <source>
        <dbReference type="EMBL" id="HIX45547.1"/>
    </source>
</evidence>
<keyword evidence="2" id="KW-1134">Transmembrane beta strand</keyword>
<keyword evidence="2" id="KW-0472">Membrane</keyword>
<comment type="similarity">
    <text evidence="1 2">Belongs to the outer membrane factor (OMF) (TC 1.B.17) family.</text>
</comment>
<reference evidence="3" key="1">
    <citation type="journal article" date="2021" name="PeerJ">
        <title>Extensive microbial diversity within the chicken gut microbiome revealed by metagenomics and culture.</title>
        <authorList>
            <person name="Gilroy R."/>
            <person name="Ravi A."/>
            <person name="Getino M."/>
            <person name="Pursley I."/>
            <person name="Horton D.L."/>
            <person name="Alikhan N.F."/>
            <person name="Baker D."/>
            <person name="Gharbi K."/>
            <person name="Hall N."/>
            <person name="Watson M."/>
            <person name="Adriaenssens E.M."/>
            <person name="Foster-Nyarko E."/>
            <person name="Jarju S."/>
            <person name="Secka A."/>
            <person name="Antonio M."/>
            <person name="Oren A."/>
            <person name="Chaudhuri R.R."/>
            <person name="La Ragione R."/>
            <person name="Hildebrand F."/>
            <person name="Pallen M.J."/>
        </authorList>
    </citation>
    <scope>NUCLEOTIDE SEQUENCE</scope>
    <source>
        <strain evidence="3">ChiHjej12B11-16260</strain>
    </source>
</reference>
<comment type="subcellular location">
    <subcellularLocation>
        <location evidence="2">Cell membrane</location>
        <topology evidence="2">Lipid-anchor</topology>
    </subcellularLocation>
</comment>
<accession>A0A9D2API4</accession>
<dbReference type="InterPro" id="IPR010131">
    <property type="entry name" value="MdtP/NodT-like"/>
</dbReference>
<proteinExistence type="inferred from homology"/>
<dbReference type="PANTHER" id="PTHR30203:SF33">
    <property type="entry name" value="BLR4455 PROTEIN"/>
    <property type="match status" value="1"/>
</dbReference>
<dbReference type="Gene3D" id="1.20.1600.10">
    <property type="entry name" value="Outer membrane efflux proteins (OEP)"/>
    <property type="match status" value="1"/>
</dbReference>
<comment type="caution">
    <text evidence="3">The sequence shown here is derived from an EMBL/GenBank/DDBJ whole genome shotgun (WGS) entry which is preliminary data.</text>
</comment>
<evidence type="ECO:0000256" key="1">
    <source>
        <dbReference type="ARBA" id="ARBA00007613"/>
    </source>
</evidence>
<keyword evidence="2" id="KW-0449">Lipoprotein</keyword>
<dbReference type="SUPFAM" id="SSF56954">
    <property type="entry name" value="Outer membrane efflux proteins (OEP)"/>
    <property type="match status" value="1"/>
</dbReference>
<dbReference type="InterPro" id="IPR003423">
    <property type="entry name" value="OMP_efflux"/>
</dbReference>
<keyword evidence="2" id="KW-0564">Palmitate</keyword>
<keyword evidence="2" id="KW-0812">Transmembrane</keyword>